<gene>
    <name evidence="2" type="ORF">AABB29_01460</name>
</gene>
<sequence>MQELQFAEEQYKRSFFGLLLAPPISAAIGAALGFAYAFVVNINPFIYLGFIAAIVLGVLLAFGGIIATGIFGSSDRFTRLLAAIAAAAGCLWMYYAQWLSMNEVPLWSITPIMDWYTLGFVEPFRVAFEEIAPYVSYSVSRAGRSSGGDVGGALWFWYIEIALIAGPPLLFALFAGGTMVNTATGGSMNDIDQSFVVSHLAKSDIAAKEADMKARDFSLFQLMSGADANRILSNAGAKKKEHVPASSIAFFRDTKDASVYSIEVSSGGYTYDNEDGWESSFDDVVVKHLLISQAEYEGIVARLSQ</sequence>
<feature type="transmembrane region" description="Helical" evidence="1">
    <location>
        <begin position="15"/>
        <end position="39"/>
    </location>
</feature>
<dbReference type="Proteomes" id="UP001440612">
    <property type="component" value="Chromosome"/>
</dbReference>
<feature type="transmembrane region" description="Helical" evidence="1">
    <location>
        <begin position="45"/>
        <end position="68"/>
    </location>
</feature>
<organism evidence="2 3">
    <name type="scientific">Yoonia phaeophyticola</name>
    <dbReference type="NCBI Taxonomy" id="3137369"/>
    <lineage>
        <taxon>Bacteria</taxon>
        <taxon>Pseudomonadati</taxon>
        <taxon>Pseudomonadota</taxon>
        <taxon>Alphaproteobacteria</taxon>
        <taxon>Rhodobacterales</taxon>
        <taxon>Paracoccaceae</taxon>
        <taxon>Yoonia</taxon>
    </lineage>
</organism>
<dbReference type="RefSeq" id="WP_341367467.1">
    <property type="nucleotide sequence ID" value="NZ_CP150951.2"/>
</dbReference>
<keyword evidence="1" id="KW-0812">Transmembrane</keyword>
<evidence type="ECO:0000313" key="3">
    <source>
        <dbReference type="Proteomes" id="UP001440612"/>
    </source>
</evidence>
<keyword evidence="1" id="KW-0472">Membrane</keyword>
<accession>A0ABZ2V629</accession>
<keyword evidence="1" id="KW-1133">Transmembrane helix</keyword>
<evidence type="ECO:0000313" key="2">
    <source>
        <dbReference type="EMBL" id="WZC49357.1"/>
    </source>
</evidence>
<keyword evidence="3" id="KW-1185">Reference proteome</keyword>
<name>A0ABZ2V629_9RHOB</name>
<feature type="transmembrane region" description="Helical" evidence="1">
    <location>
        <begin position="80"/>
        <end position="98"/>
    </location>
</feature>
<reference evidence="3" key="1">
    <citation type="submission" date="2024-04" db="EMBL/GenBank/DDBJ databases">
        <title>Phylogenomic analyses of a clade within the roseobacter group suggest taxonomic reassignments of species of the genera Aestuariivita, Citreicella, Loktanella, Nautella, Pelagibaca, Ruegeria, Thalassobius, Thiobacimonas and Tropicibacter, and the proposal o.</title>
        <authorList>
            <person name="Jeon C.O."/>
        </authorList>
    </citation>
    <scope>NUCLEOTIDE SEQUENCE [LARGE SCALE GENOMIC DNA]</scope>
    <source>
        <strain evidence="3">BS5-3</strain>
    </source>
</reference>
<protein>
    <submittedName>
        <fullName evidence="2">Uncharacterized protein</fullName>
    </submittedName>
</protein>
<feature type="transmembrane region" description="Helical" evidence="1">
    <location>
        <begin position="155"/>
        <end position="175"/>
    </location>
</feature>
<evidence type="ECO:0000256" key="1">
    <source>
        <dbReference type="SAM" id="Phobius"/>
    </source>
</evidence>
<dbReference type="EMBL" id="CP150951">
    <property type="protein sequence ID" value="WZC49357.1"/>
    <property type="molecule type" value="Genomic_DNA"/>
</dbReference>
<proteinExistence type="predicted"/>